<feature type="transmembrane region" description="Helical" evidence="2">
    <location>
        <begin position="58"/>
        <end position="78"/>
    </location>
</feature>
<feature type="compositionally biased region" description="Basic and acidic residues" evidence="1">
    <location>
        <begin position="19"/>
        <end position="34"/>
    </location>
</feature>
<dbReference type="Proteomes" id="UP000641386">
    <property type="component" value="Unassembled WGS sequence"/>
</dbReference>
<evidence type="ECO:0000313" key="4">
    <source>
        <dbReference type="Proteomes" id="UP000641386"/>
    </source>
</evidence>
<evidence type="ECO:0000256" key="1">
    <source>
        <dbReference type="SAM" id="MobiDB-lite"/>
    </source>
</evidence>
<proteinExistence type="predicted"/>
<feature type="region of interest" description="Disordered" evidence="1">
    <location>
        <begin position="1"/>
        <end position="46"/>
    </location>
</feature>
<name>A0A919DM42_9ACTN</name>
<dbReference type="AlphaFoldDB" id="A0A919DM42"/>
<keyword evidence="2" id="KW-0812">Transmembrane</keyword>
<sequence length="208" mass="23568">MSAPRGRQPFELTWAQPGERGRDQGRPGRPEGRHPTGRSGTVPKIAAGGTMTVMTGQVWVSLISLGGVVLGGVLSYLVQHTTQRSAERSEQRRQRIALSEARRAERLALLERFIEVSAEAERCAYTRPSQWEDTDEWYLTTRDVMYRLWVADRLLRIQFPRPVHDAAHTHFLDLNRTVWHGLPDGESVRDHLEGNRSAFLDTAREAMG</sequence>
<reference evidence="3" key="2">
    <citation type="submission" date="2020-09" db="EMBL/GenBank/DDBJ databases">
        <authorList>
            <person name="Sun Q."/>
            <person name="Ohkuma M."/>
        </authorList>
    </citation>
    <scope>NUCLEOTIDE SEQUENCE</scope>
    <source>
        <strain evidence="3">JCM 3302</strain>
    </source>
</reference>
<accession>A0A919DM42</accession>
<gene>
    <name evidence="3" type="ORF">GCM10014715_09560</name>
</gene>
<comment type="caution">
    <text evidence="3">The sequence shown here is derived from an EMBL/GenBank/DDBJ whole genome shotgun (WGS) entry which is preliminary data.</text>
</comment>
<keyword evidence="2" id="KW-0472">Membrane</keyword>
<protein>
    <submittedName>
        <fullName evidence="3">Uncharacterized protein</fullName>
    </submittedName>
</protein>
<evidence type="ECO:0000256" key="2">
    <source>
        <dbReference type="SAM" id="Phobius"/>
    </source>
</evidence>
<keyword evidence="2" id="KW-1133">Transmembrane helix</keyword>
<reference evidence="3" key="1">
    <citation type="journal article" date="2014" name="Int. J. Syst. Evol. Microbiol.">
        <title>Complete genome sequence of Corynebacterium casei LMG S-19264T (=DSM 44701T), isolated from a smear-ripened cheese.</title>
        <authorList>
            <consortium name="US DOE Joint Genome Institute (JGI-PGF)"/>
            <person name="Walter F."/>
            <person name="Albersmeier A."/>
            <person name="Kalinowski J."/>
            <person name="Ruckert C."/>
        </authorList>
    </citation>
    <scope>NUCLEOTIDE SEQUENCE</scope>
    <source>
        <strain evidence="3">JCM 3302</strain>
    </source>
</reference>
<organism evidence="3 4">
    <name type="scientific">Streptomyces spiralis</name>
    <dbReference type="NCBI Taxonomy" id="66376"/>
    <lineage>
        <taxon>Bacteria</taxon>
        <taxon>Bacillati</taxon>
        <taxon>Actinomycetota</taxon>
        <taxon>Actinomycetes</taxon>
        <taxon>Kitasatosporales</taxon>
        <taxon>Streptomycetaceae</taxon>
        <taxon>Streptomyces</taxon>
    </lineage>
</organism>
<keyword evidence="4" id="KW-1185">Reference proteome</keyword>
<evidence type="ECO:0000313" key="3">
    <source>
        <dbReference type="EMBL" id="GHE58534.1"/>
    </source>
</evidence>
<dbReference type="EMBL" id="BNBC01000003">
    <property type="protein sequence ID" value="GHE58534.1"/>
    <property type="molecule type" value="Genomic_DNA"/>
</dbReference>